<feature type="compositionally biased region" description="Low complexity" evidence="1">
    <location>
        <begin position="143"/>
        <end position="156"/>
    </location>
</feature>
<dbReference type="SMART" id="SM00577">
    <property type="entry name" value="CPDc"/>
    <property type="match status" value="1"/>
</dbReference>
<feature type="transmembrane region" description="Helical" evidence="2">
    <location>
        <begin position="95"/>
        <end position="119"/>
    </location>
</feature>
<dbReference type="NCBIfam" id="TIGR02251">
    <property type="entry name" value="HIF-SF_euk"/>
    <property type="match status" value="1"/>
</dbReference>
<dbReference type="EMBL" id="OX365764">
    <property type="protein sequence ID" value="CAI4039382.1"/>
    <property type="molecule type" value="Genomic_DNA"/>
</dbReference>
<dbReference type="Pfam" id="PF03031">
    <property type="entry name" value="NIF"/>
    <property type="match status" value="1"/>
</dbReference>
<dbReference type="Gene3D" id="3.40.50.1000">
    <property type="entry name" value="HAD superfamily/HAD-like"/>
    <property type="match status" value="1"/>
</dbReference>
<accession>A0AA35J1E1</accession>
<dbReference type="GeneID" id="80918593"/>
<reference evidence="4" key="1">
    <citation type="submission" date="2022-10" db="EMBL/GenBank/DDBJ databases">
        <authorList>
            <person name="Byrne P K."/>
        </authorList>
    </citation>
    <scope>NUCLEOTIDE SEQUENCE</scope>
    <source>
        <strain evidence="4">IFO1815</strain>
    </source>
</reference>
<keyword evidence="2" id="KW-0472">Membrane</keyword>
<dbReference type="SUPFAM" id="SSF56784">
    <property type="entry name" value="HAD-like"/>
    <property type="match status" value="1"/>
</dbReference>
<dbReference type="AlphaFoldDB" id="A0AA35J1E1"/>
<evidence type="ECO:0000313" key="5">
    <source>
        <dbReference type="Proteomes" id="UP001161438"/>
    </source>
</evidence>
<dbReference type="GO" id="GO:0016791">
    <property type="term" value="F:phosphatase activity"/>
    <property type="evidence" value="ECO:0007669"/>
    <property type="project" value="InterPro"/>
</dbReference>
<organism evidence="4 5">
    <name type="scientific">Saccharomyces mikatae IFO 1815</name>
    <dbReference type="NCBI Taxonomy" id="226126"/>
    <lineage>
        <taxon>Eukaryota</taxon>
        <taxon>Fungi</taxon>
        <taxon>Dikarya</taxon>
        <taxon>Ascomycota</taxon>
        <taxon>Saccharomycotina</taxon>
        <taxon>Saccharomycetes</taxon>
        <taxon>Saccharomycetales</taxon>
        <taxon>Saccharomycetaceae</taxon>
        <taxon>Saccharomyces</taxon>
    </lineage>
</organism>
<keyword evidence="5" id="KW-1185">Reference proteome</keyword>
<name>A0AA35J1E1_SACMI</name>
<protein>
    <recommendedName>
        <fullName evidence="3">FCP1 homology domain-containing protein</fullName>
    </recommendedName>
</protein>
<dbReference type="PANTHER" id="PTHR12210">
    <property type="entry name" value="DULLARD PROTEIN PHOSPHATASE"/>
    <property type="match status" value="1"/>
</dbReference>
<dbReference type="CDD" id="cd07521">
    <property type="entry name" value="HAD_FCP1-like"/>
    <property type="match status" value="1"/>
</dbReference>
<sequence length="446" mass="50859">MNALKYFSNHLITTKKPRKNHVEVTNNQDILDTSNEDSNTYATHIENNCTIEVNQHFDHSSDHLKDFNQNEERKLFISAKPKSLRSILKEKIGSILWALLLFLPYYLVIKPLMSLWYVFTFPLSVIERRVKHTDKRNKESSDNENGSPTSSSSAGDSSEKINSKNCNLNTISETVEDDLNASDEIILQRDNVKGSLLRAQSVKLRSRSYSKSEVSLTNHSSTNTVFGTKRMGRFLFPKKLIPKSVLNTQKKKKLVIDLDETLIHSASRSTTHSNSSQGHLVEVKFGISGIRTLYFIHKRPYCDLFLTKVSKWYELIIFTASMKEYADPVIDWLESSFPSSFSRRYYRSDCVLRDGVGYIKDLSIIKNSEENEKGSSSSLDDVIIIDNSPVSYAMNVDNAIQVEGWISDPTDTDLLNLLPFLEAMRYSTDVRNILALKHGEKAFNIN</sequence>
<dbReference type="InterPro" id="IPR050365">
    <property type="entry name" value="TIM50"/>
</dbReference>
<dbReference type="PROSITE" id="PS50969">
    <property type="entry name" value="FCP1"/>
    <property type="match status" value="1"/>
</dbReference>
<evidence type="ECO:0000256" key="1">
    <source>
        <dbReference type="SAM" id="MobiDB-lite"/>
    </source>
</evidence>
<dbReference type="InterPro" id="IPR011948">
    <property type="entry name" value="Dullard_phosphatase"/>
</dbReference>
<feature type="region of interest" description="Disordered" evidence="1">
    <location>
        <begin position="133"/>
        <end position="161"/>
    </location>
</feature>
<dbReference type="RefSeq" id="XP_056082497.1">
    <property type="nucleotide sequence ID" value="XM_056222847.1"/>
</dbReference>
<feature type="domain" description="FCP1 homology" evidence="3">
    <location>
        <begin position="247"/>
        <end position="424"/>
    </location>
</feature>
<evidence type="ECO:0000259" key="3">
    <source>
        <dbReference type="PROSITE" id="PS50969"/>
    </source>
</evidence>
<dbReference type="FunFam" id="3.40.50.1000:FF:000199">
    <property type="entry name" value="Nuclear envelope morphology"/>
    <property type="match status" value="1"/>
</dbReference>
<gene>
    <name evidence="4" type="primary">SMKI08G0450</name>
    <name evidence="4" type="ORF">SMKI_08G0450</name>
</gene>
<dbReference type="Proteomes" id="UP001161438">
    <property type="component" value="Chromosome 8"/>
</dbReference>
<dbReference type="InterPro" id="IPR023214">
    <property type="entry name" value="HAD_sf"/>
</dbReference>
<evidence type="ECO:0000313" key="4">
    <source>
        <dbReference type="EMBL" id="CAI4039382.1"/>
    </source>
</evidence>
<evidence type="ECO:0000256" key="2">
    <source>
        <dbReference type="SAM" id="Phobius"/>
    </source>
</evidence>
<dbReference type="InterPro" id="IPR004274">
    <property type="entry name" value="FCP1_dom"/>
</dbReference>
<dbReference type="InterPro" id="IPR036412">
    <property type="entry name" value="HAD-like_sf"/>
</dbReference>
<keyword evidence="2" id="KW-1133">Transmembrane helix</keyword>
<proteinExistence type="predicted"/>
<keyword evidence="2" id="KW-0812">Transmembrane</keyword>